<keyword evidence="1" id="KW-0732">Signal</keyword>
<sequence>MRLISVLLLLLVGCAPRSASPAQTPEPPVRSWRLTHTWTEAGEHKWHSIAAMSSGEAWSFVQGEKSLMMRWDGHAWRPLDLPKNFSTAGYAFGFKTSPAGDDLWLVASGVWQWARGEWVKRPWPSHGQDMDGQDMAVAAKDEVWMAEVGEYGGWQLSRWDGSNWKEVRKPGGDPRSLERVAASGAGQIWAIQAGHDETQAIRWEGSRWSVHPLPQVAVPAPSPTTAECISTGWPRFSIEAMAVPTPDDAWAVGSVLVEKPGACMHYMAKEGVVLHWEGGEWRRVERQLTGTALTVARADTAGGVWIAANPVQGRRPYLLHVRDGRWTEHPLPEGPTEIMDIAPVPGTTRVWVYTRRGSGVSQIYEFA</sequence>
<keyword evidence="3" id="KW-1185">Reference proteome</keyword>
<dbReference type="AlphaFoldDB" id="A0A438MMF7"/>
<dbReference type="EMBL" id="SAUN01000001">
    <property type="protein sequence ID" value="RVX46890.1"/>
    <property type="molecule type" value="Genomic_DNA"/>
</dbReference>
<organism evidence="2 3">
    <name type="scientific">Nonomuraea polychroma</name>
    <dbReference type="NCBI Taxonomy" id="46176"/>
    <lineage>
        <taxon>Bacteria</taxon>
        <taxon>Bacillati</taxon>
        <taxon>Actinomycetota</taxon>
        <taxon>Actinomycetes</taxon>
        <taxon>Streptosporangiales</taxon>
        <taxon>Streptosporangiaceae</taxon>
        <taxon>Nonomuraea</taxon>
    </lineage>
</organism>
<comment type="caution">
    <text evidence="2">The sequence shown here is derived from an EMBL/GenBank/DDBJ whole genome shotgun (WGS) entry which is preliminary data.</text>
</comment>
<feature type="chain" id="PRO_5039082565" evidence="1">
    <location>
        <begin position="20"/>
        <end position="367"/>
    </location>
</feature>
<evidence type="ECO:0000313" key="2">
    <source>
        <dbReference type="EMBL" id="RVX46890.1"/>
    </source>
</evidence>
<accession>A0A438MMF7</accession>
<evidence type="ECO:0000256" key="1">
    <source>
        <dbReference type="SAM" id="SignalP"/>
    </source>
</evidence>
<evidence type="ECO:0000313" key="3">
    <source>
        <dbReference type="Proteomes" id="UP000284824"/>
    </source>
</evidence>
<feature type="signal peptide" evidence="1">
    <location>
        <begin position="1"/>
        <end position="19"/>
    </location>
</feature>
<protein>
    <submittedName>
        <fullName evidence="2">Uncharacterized protein</fullName>
    </submittedName>
</protein>
<dbReference type="Proteomes" id="UP000284824">
    <property type="component" value="Unassembled WGS sequence"/>
</dbReference>
<proteinExistence type="predicted"/>
<name>A0A438MMF7_9ACTN</name>
<gene>
    <name evidence="2" type="ORF">EDD27_9803</name>
</gene>
<dbReference type="SUPFAM" id="SSF101898">
    <property type="entry name" value="NHL repeat"/>
    <property type="match status" value="1"/>
</dbReference>
<reference evidence="2 3" key="1">
    <citation type="submission" date="2019-01" db="EMBL/GenBank/DDBJ databases">
        <title>Sequencing the genomes of 1000 actinobacteria strains.</title>
        <authorList>
            <person name="Klenk H.-P."/>
        </authorList>
    </citation>
    <scope>NUCLEOTIDE SEQUENCE [LARGE SCALE GENOMIC DNA]</scope>
    <source>
        <strain evidence="2 3">DSM 43925</strain>
    </source>
</reference>